<keyword evidence="3" id="KW-0326">Glycosidase</keyword>
<dbReference type="Pfam" id="PF00232">
    <property type="entry name" value="Glyco_hydro_1"/>
    <property type="match status" value="1"/>
</dbReference>
<comment type="similarity">
    <text evidence="1 4">Belongs to the glycosyl hydrolase 1 family.</text>
</comment>
<dbReference type="OrthoDB" id="9765195at2"/>
<dbReference type="SUPFAM" id="SSF51445">
    <property type="entry name" value="(Trans)glycosidases"/>
    <property type="match status" value="1"/>
</dbReference>
<gene>
    <name evidence="6" type="ORF">E3T53_15070</name>
</gene>
<dbReference type="Gene3D" id="3.20.20.80">
    <property type="entry name" value="Glycosidases"/>
    <property type="match status" value="1"/>
</dbReference>
<dbReference type="PROSITE" id="PS00653">
    <property type="entry name" value="GLYCOSYL_HYDROL_F1_2"/>
    <property type="match status" value="1"/>
</dbReference>
<dbReference type="PANTHER" id="PTHR10353">
    <property type="entry name" value="GLYCOSYL HYDROLASE"/>
    <property type="match status" value="1"/>
</dbReference>
<protein>
    <submittedName>
        <fullName evidence="6">Glycosyl hydrolase family protein</fullName>
    </submittedName>
</protein>
<dbReference type="InterPro" id="IPR033132">
    <property type="entry name" value="GH_1_N_CS"/>
</dbReference>
<dbReference type="InterPro" id="IPR017853">
    <property type="entry name" value="GH"/>
</dbReference>
<keyword evidence="2 6" id="KW-0378">Hydrolase</keyword>
<reference evidence="6 7" key="1">
    <citation type="submission" date="2019-03" db="EMBL/GenBank/DDBJ databases">
        <title>Genomics of glacier-inhabiting Cryobacterium strains.</title>
        <authorList>
            <person name="Liu Q."/>
            <person name="Xin Y.-H."/>
        </authorList>
    </citation>
    <scope>NUCLEOTIDE SEQUENCE [LARGE SCALE GENOMIC DNA]</scope>
    <source>
        <strain evidence="6 7">CGMCC 1.4292</strain>
    </source>
</reference>
<feature type="region of interest" description="Disordered" evidence="5">
    <location>
        <begin position="1"/>
        <end position="23"/>
    </location>
</feature>
<organism evidence="6 7">
    <name type="scientific">Cryobacterium psychrophilum</name>
    <dbReference type="NCBI Taxonomy" id="41988"/>
    <lineage>
        <taxon>Bacteria</taxon>
        <taxon>Bacillati</taxon>
        <taxon>Actinomycetota</taxon>
        <taxon>Actinomycetes</taxon>
        <taxon>Micrococcales</taxon>
        <taxon>Microbacteriaceae</taxon>
        <taxon>Cryobacterium</taxon>
    </lineage>
</organism>
<dbReference type="GO" id="GO:0005829">
    <property type="term" value="C:cytosol"/>
    <property type="evidence" value="ECO:0007669"/>
    <property type="project" value="TreeGrafter"/>
</dbReference>
<evidence type="ECO:0000256" key="5">
    <source>
        <dbReference type="SAM" id="MobiDB-lite"/>
    </source>
</evidence>
<dbReference type="PANTHER" id="PTHR10353:SF36">
    <property type="entry name" value="LP05116P"/>
    <property type="match status" value="1"/>
</dbReference>
<evidence type="ECO:0000313" key="7">
    <source>
        <dbReference type="Proteomes" id="UP000298218"/>
    </source>
</evidence>
<proteinExistence type="inferred from homology"/>
<dbReference type="PRINTS" id="PR00131">
    <property type="entry name" value="GLHYDRLASE1"/>
</dbReference>
<dbReference type="GO" id="GO:0008422">
    <property type="term" value="F:beta-glucosidase activity"/>
    <property type="evidence" value="ECO:0007669"/>
    <property type="project" value="TreeGrafter"/>
</dbReference>
<name>A0A4Y8KJ92_9MICO</name>
<keyword evidence="7" id="KW-1185">Reference proteome</keyword>
<dbReference type="RefSeq" id="WP_134175464.1">
    <property type="nucleotide sequence ID" value="NZ_SODI01000001.1"/>
</dbReference>
<evidence type="ECO:0000256" key="3">
    <source>
        <dbReference type="ARBA" id="ARBA00023295"/>
    </source>
</evidence>
<dbReference type="Proteomes" id="UP000298218">
    <property type="component" value="Unassembled WGS sequence"/>
</dbReference>
<dbReference type="AlphaFoldDB" id="A0A4Y8KJ92"/>
<dbReference type="GO" id="GO:0016052">
    <property type="term" value="P:carbohydrate catabolic process"/>
    <property type="evidence" value="ECO:0007669"/>
    <property type="project" value="TreeGrafter"/>
</dbReference>
<evidence type="ECO:0000313" key="6">
    <source>
        <dbReference type="EMBL" id="TFD75873.1"/>
    </source>
</evidence>
<accession>A0A4Y8KJ92</accession>
<dbReference type="EMBL" id="SOHQ01000042">
    <property type="protein sequence ID" value="TFD75873.1"/>
    <property type="molecule type" value="Genomic_DNA"/>
</dbReference>
<evidence type="ECO:0000256" key="2">
    <source>
        <dbReference type="ARBA" id="ARBA00022801"/>
    </source>
</evidence>
<comment type="caution">
    <text evidence="6">The sequence shown here is derived from an EMBL/GenBank/DDBJ whole genome shotgun (WGS) entry which is preliminary data.</text>
</comment>
<dbReference type="InterPro" id="IPR001360">
    <property type="entry name" value="Glyco_hydro_1"/>
</dbReference>
<evidence type="ECO:0000256" key="1">
    <source>
        <dbReference type="ARBA" id="ARBA00010838"/>
    </source>
</evidence>
<evidence type="ECO:0000256" key="4">
    <source>
        <dbReference type="RuleBase" id="RU003690"/>
    </source>
</evidence>
<sequence>MQSARNIRSKPRPTASESRDWPHRTAELGDLLPDGFSMGVSTTAFQVEGAARDGGRGDSVWDTFSAASARIRDGSNASVAADHLNKLAEDATLLRELGVDAYRFSLSWPRLQAQGRGALNRNGLAFYDRLLDELLVGGISPTVTLSHWDTPTALRGGWLNRDTAGRFADYAHAVGEALGDRVDAWVTLDDPATVMLQGYALGTDAPGHALLFDALPAAHHQLLAHGLAVQGLRAADVQGQIGIANAHSPVESLTDREQDRSYAALYDLLHNRIFADPVLLGRYPDPLEPFAVELRGLLEADPADLAVIHQPLDFYGLNYAGPTRIAAGTGRTIFVDDPAPVAPAFPFHSAPFREFPVTGTGQVSAPEYLGVAFAELHTRYGDLLPPVLITSLGAGYGDQADARGTVRDPLRIDYLGEHLKAAVTAVQPNGMAAGVRLTGCFVRSFLDGFEWSAGYAERFGLVHVSFTDGMTTRTPKDSYRWLQKVLAAR</sequence>